<sequence>MRSIIYICFVLSLIFFGCKKDTGTVSAEEQTTVELDSLSKEKIKVKLLKLSPEAKESVEKIEDFQHLKNLMQSMQSSNSFYIKKYADSMNILIQNFNENLSKEWKVNTIKSRISVLLTEAGLLLELSGKEHPESKKLLKANTQLVAAYNSLVIQLNELSLAIPDNIEKELLKEKSLFRDSIIDDPKK</sequence>
<reference evidence="2" key="1">
    <citation type="journal article" date="2019" name="Int. J. Syst. Evol. Microbiol.">
        <title>The Global Catalogue of Microorganisms (GCM) 10K type strain sequencing project: providing services to taxonomists for standard genome sequencing and annotation.</title>
        <authorList>
            <consortium name="The Broad Institute Genomics Platform"/>
            <consortium name="The Broad Institute Genome Sequencing Center for Infectious Disease"/>
            <person name="Wu L."/>
            <person name="Ma J."/>
        </authorList>
    </citation>
    <scope>NUCLEOTIDE SEQUENCE [LARGE SCALE GENOMIC DNA]</scope>
    <source>
        <strain evidence="2">JCM 17106</strain>
    </source>
</reference>
<evidence type="ECO:0000313" key="2">
    <source>
        <dbReference type="Proteomes" id="UP001500459"/>
    </source>
</evidence>
<dbReference type="EMBL" id="BAABCW010000002">
    <property type="protein sequence ID" value="GAA4110618.1"/>
    <property type="molecule type" value="Genomic_DNA"/>
</dbReference>
<evidence type="ECO:0000313" key="1">
    <source>
        <dbReference type="EMBL" id="GAA4110618.1"/>
    </source>
</evidence>
<dbReference type="PROSITE" id="PS51257">
    <property type="entry name" value="PROKAR_LIPOPROTEIN"/>
    <property type="match status" value="1"/>
</dbReference>
<dbReference type="Proteomes" id="UP001500459">
    <property type="component" value="Unassembled WGS sequence"/>
</dbReference>
<organism evidence="1 2">
    <name type="scientific">Aquimarina addita</name>
    <dbReference type="NCBI Taxonomy" id="870485"/>
    <lineage>
        <taxon>Bacteria</taxon>
        <taxon>Pseudomonadati</taxon>
        <taxon>Bacteroidota</taxon>
        <taxon>Flavobacteriia</taxon>
        <taxon>Flavobacteriales</taxon>
        <taxon>Flavobacteriaceae</taxon>
        <taxon>Aquimarina</taxon>
    </lineage>
</organism>
<evidence type="ECO:0008006" key="3">
    <source>
        <dbReference type="Google" id="ProtNLM"/>
    </source>
</evidence>
<dbReference type="RefSeq" id="WP_344924955.1">
    <property type="nucleotide sequence ID" value="NZ_BAABCW010000002.1"/>
</dbReference>
<proteinExistence type="predicted"/>
<keyword evidence="2" id="KW-1185">Reference proteome</keyword>
<comment type="caution">
    <text evidence="1">The sequence shown here is derived from an EMBL/GenBank/DDBJ whole genome shotgun (WGS) entry which is preliminary data.</text>
</comment>
<name>A0ABP7XBJ3_9FLAO</name>
<gene>
    <name evidence="1" type="ORF">GCM10022393_07790</name>
</gene>
<protein>
    <recommendedName>
        <fullName evidence="3">Lipoprotein</fullName>
    </recommendedName>
</protein>
<accession>A0ABP7XBJ3</accession>